<evidence type="ECO:0000313" key="12">
    <source>
        <dbReference type="Proteomes" id="UP000093000"/>
    </source>
</evidence>
<keyword evidence="12" id="KW-1185">Reference proteome</keyword>
<dbReference type="PANTHER" id="PTHR13533:SF1">
    <property type="entry name" value="N-ACETYLNEURAMINATE 9-O-ACETYLTRANSFERASE"/>
    <property type="match status" value="1"/>
</dbReference>
<dbReference type="InParanoid" id="A0A1C7NPM3"/>
<protein>
    <submittedName>
        <fullName evidence="11">Putative O-acetyltransferase CAS1</fullName>
    </submittedName>
</protein>
<evidence type="ECO:0000313" key="11">
    <source>
        <dbReference type="EMBL" id="OBZ90386.1"/>
    </source>
</evidence>
<comment type="similarity">
    <text evidence="2">Belongs to the PC-esterase family. CASD1 subfamily.</text>
</comment>
<evidence type="ECO:0000256" key="6">
    <source>
        <dbReference type="ARBA" id="ARBA00023136"/>
    </source>
</evidence>
<dbReference type="GO" id="GO:0005975">
    <property type="term" value="P:carbohydrate metabolic process"/>
    <property type="evidence" value="ECO:0007669"/>
    <property type="project" value="UniProtKB-ARBA"/>
</dbReference>
<keyword evidence="4 9" id="KW-0812">Transmembrane</keyword>
<evidence type="ECO:0000256" key="1">
    <source>
        <dbReference type="ARBA" id="ARBA00004141"/>
    </source>
</evidence>
<feature type="transmembrane region" description="Helical" evidence="9">
    <location>
        <begin position="12"/>
        <end position="34"/>
    </location>
</feature>
<dbReference type="GO" id="GO:0005794">
    <property type="term" value="C:Golgi apparatus"/>
    <property type="evidence" value="ECO:0007669"/>
    <property type="project" value="UniProtKB-ARBA"/>
</dbReference>
<comment type="caution">
    <text evidence="11">The sequence shown here is derived from an EMBL/GenBank/DDBJ whole genome shotgun (WGS) entry which is preliminary data.</text>
</comment>
<keyword evidence="6 9" id="KW-0472">Membrane</keyword>
<dbReference type="PANTHER" id="PTHR13533">
    <property type="entry name" value="N-ACETYLNEURAMINATE 9-O-ACETYLTRANSFERASE"/>
    <property type="match status" value="1"/>
</dbReference>
<evidence type="ECO:0000256" key="3">
    <source>
        <dbReference type="ARBA" id="ARBA00022679"/>
    </source>
</evidence>
<feature type="transmembrane region" description="Helical" evidence="9">
    <location>
        <begin position="570"/>
        <end position="592"/>
    </location>
</feature>
<evidence type="ECO:0000256" key="8">
    <source>
        <dbReference type="SAM" id="MobiDB-lite"/>
    </source>
</evidence>
<dbReference type="AlphaFoldDB" id="A0A1C7NPM3"/>
<feature type="transmembrane region" description="Helical" evidence="9">
    <location>
        <begin position="637"/>
        <end position="654"/>
    </location>
</feature>
<evidence type="ECO:0000259" key="10">
    <source>
        <dbReference type="Pfam" id="PF07779"/>
    </source>
</evidence>
<dbReference type="GO" id="GO:0016740">
    <property type="term" value="F:transferase activity"/>
    <property type="evidence" value="ECO:0007669"/>
    <property type="project" value="UniProtKB-KW"/>
</dbReference>
<reference evidence="11 12" key="1">
    <citation type="submission" date="2016-03" db="EMBL/GenBank/DDBJ databases">
        <title>Choanephora cucurbitarum.</title>
        <authorList>
            <person name="Min B."/>
            <person name="Park H."/>
            <person name="Park J.-H."/>
            <person name="Shin H.-D."/>
            <person name="Choi I.-G."/>
        </authorList>
    </citation>
    <scope>NUCLEOTIDE SEQUENCE [LARGE SCALE GENOMIC DNA]</scope>
    <source>
        <strain evidence="11 12">KUS-F28377</strain>
    </source>
</reference>
<feature type="transmembrane region" description="Helical" evidence="9">
    <location>
        <begin position="498"/>
        <end position="519"/>
    </location>
</feature>
<sequence length="836" mass="96950">MSLKKEKSFSIVAKGIALSTLIAILCISLAKYILDPQDNTRCKSMLTEGKWLTEEYKQWQPDGCMAKTYNKEDIGSCLGHSRIVYIGDSIMREQYYAMTSFLRPHHKAGIAIHEDQKEYYKAYNLTVEMWWDPYLNSSKTVELLEAKQQTSRPSLLVIGSGIWYMRRLGPNYFPLWKQAVDRIFDGALHRTVADRIMLSPVEIVEYDLMIPERKATLTSDKITLMNNYLRDREANLNQPITPLVVPFVWNKIVTSSKNQTKDGLHFKEPVTRAEAQLALNYRCNNDPNVKKDTYPINSTCCYNYATPLWYQNIIILFFLCFIPIYILINNLFSEHISQWTDYLLTSDAELLKALFIFGLAVVYMFMGDRTQLFGKIFKQFDVLTFSMLTLFVLFLGGVTLKSSKEINGFLNRHQTEEWKGWMQMVILIYHFTGASRIAGIYNPIRVLVAAYLFQTGYGHFYFFYKKKDFGMARILNVMVRLNLLSCVLAYLMRTDYLFYYFSPLVSFWFGVIWLTMRILSSYNQKAWFMVSKIVLMSFLTALLIHYPGLLEGIFNGLNWLFRIQWNVTEWRFRLSLDCWIVYIGMLCALVTIKISEYEFDSRTWYNGKVSGIIVSLIGLSGYFWFELSQSKVSYNSYHPYVSWIPILSFIVLRNATGSARSTYSGFFAFIGKISLETFIGQFHMWLAADTQGLLVVLPSHWVRSSLGWWANLIISSTAFFFVCYYLSWATGSVTRWICSGAQTSYANQNDHPTADAVPLLPTTDHHVHKEKPHKATEGDEEGRGCSSDEISLDAWEEPVRSSHVWYKTLYNTLCQNYLIRSLFFFVILGIVNRFCT</sequence>
<feature type="transmembrane region" description="Helical" evidence="9">
    <location>
        <begin position="706"/>
        <end position="726"/>
    </location>
</feature>
<feature type="transmembrane region" description="Helical" evidence="9">
    <location>
        <begin position="421"/>
        <end position="438"/>
    </location>
</feature>
<accession>A0A1C7NPM3</accession>
<feature type="transmembrane region" description="Helical" evidence="9">
    <location>
        <begin position="308"/>
        <end position="328"/>
    </location>
</feature>
<feature type="transmembrane region" description="Helical" evidence="9">
    <location>
        <begin position="474"/>
        <end position="492"/>
    </location>
</feature>
<dbReference type="EMBL" id="LUGH01000051">
    <property type="protein sequence ID" value="OBZ90386.1"/>
    <property type="molecule type" value="Genomic_DNA"/>
</dbReference>
<feature type="transmembrane region" description="Helical" evidence="9">
    <location>
        <begin position="382"/>
        <end position="400"/>
    </location>
</feature>
<feature type="transmembrane region" description="Helical" evidence="9">
    <location>
        <begin position="817"/>
        <end position="834"/>
    </location>
</feature>
<dbReference type="Pfam" id="PF07779">
    <property type="entry name" value="Cas1_AcylT"/>
    <property type="match status" value="1"/>
</dbReference>
<evidence type="ECO:0000256" key="4">
    <source>
        <dbReference type="ARBA" id="ARBA00022692"/>
    </source>
</evidence>
<keyword evidence="7" id="KW-0325">Glycoprotein</keyword>
<dbReference type="OrthoDB" id="1932925at2759"/>
<feature type="domain" description="Cas1p 10 TM acyl transferase" evidence="10">
    <location>
        <begin position="295"/>
        <end position="744"/>
    </location>
</feature>
<evidence type="ECO:0000256" key="9">
    <source>
        <dbReference type="SAM" id="Phobius"/>
    </source>
</evidence>
<gene>
    <name evidence="11" type="primary">CAS1_1</name>
    <name evidence="11" type="ORF">A0J61_01554</name>
</gene>
<evidence type="ECO:0000256" key="2">
    <source>
        <dbReference type="ARBA" id="ARBA00010666"/>
    </source>
</evidence>
<comment type="subcellular location">
    <subcellularLocation>
        <location evidence="1">Membrane</location>
        <topology evidence="1">Multi-pass membrane protein</topology>
    </subcellularLocation>
</comment>
<dbReference type="InterPro" id="IPR012419">
    <property type="entry name" value="Cas1_AcylTrans_dom"/>
</dbReference>
<feature type="transmembrane region" description="Helical" evidence="9">
    <location>
        <begin position="604"/>
        <end position="625"/>
    </location>
</feature>
<dbReference type="Proteomes" id="UP000093000">
    <property type="component" value="Unassembled WGS sequence"/>
</dbReference>
<feature type="transmembrane region" description="Helical" evidence="9">
    <location>
        <begin position="349"/>
        <end position="366"/>
    </location>
</feature>
<feature type="compositionally biased region" description="Basic and acidic residues" evidence="8">
    <location>
        <begin position="768"/>
        <end position="783"/>
    </location>
</feature>
<dbReference type="GO" id="GO:0016020">
    <property type="term" value="C:membrane"/>
    <property type="evidence" value="ECO:0007669"/>
    <property type="project" value="UniProtKB-SubCell"/>
</dbReference>
<feature type="region of interest" description="Disordered" evidence="8">
    <location>
        <begin position="768"/>
        <end position="787"/>
    </location>
</feature>
<evidence type="ECO:0000256" key="7">
    <source>
        <dbReference type="ARBA" id="ARBA00023180"/>
    </source>
</evidence>
<keyword evidence="3 11" id="KW-0808">Transferase</keyword>
<organism evidence="11 12">
    <name type="scientific">Choanephora cucurbitarum</name>
    <dbReference type="NCBI Taxonomy" id="101091"/>
    <lineage>
        <taxon>Eukaryota</taxon>
        <taxon>Fungi</taxon>
        <taxon>Fungi incertae sedis</taxon>
        <taxon>Mucoromycota</taxon>
        <taxon>Mucoromycotina</taxon>
        <taxon>Mucoromycetes</taxon>
        <taxon>Mucorales</taxon>
        <taxon>Mucorineae</taxon>
        <taxon>Choanephoraceae</taxon>
        <taxon>Choanephoroideae</taxon>
        <taxon>Choanephora</taxon>
    </lineage>
</organism>
<name>A0A1C7NPM3_9FUNG</name>
<evidence type="ECO:0000256" key="5">
    <source>
        <dbReference type="ARBA" id="ARBA00022989"/>
    </source>
</evidence>
<keyword evidence="5 9" id="KW-1133">Transmembrane helix</keyword>
<feature type="transmembrane region" description="Helical" evidence="9">
    <location>
        <begin position="666"/>
        <end position="686"/>
    </location>
</feature>
<proteinExistence type="inferred from homology"/>
<feature type="transmembrane region" description="Helical" evidence="9">
    <location>
        <begin position="526"/>
        <end position="550"/>
    </location>
</feature>